<keyword evidence="1" id="KW-0732">Signal</keyword>
<reference evidence="3" key="1">
    <citation type="submission" date="2018-05" db="EMBL/GenBank/DDBJ databases">
        <authorList>
            <person name="Lanie J.A."/>
            <person name="Ng W.-L."/>
            <person name="Kazmierczak K.M."/>
            <person name="Andrzejewski T.M."/>
            <person name="Davidsen T.M."/>
            <person name="Wayne K.J."/>
            <person name="Tettelin H."/>
            <person name="Glass J.I."/>
            <person name="Rusch D."/>
            <person name="Podicherti R."/>
            <person name="Tsui H.-C.T."/>
            <person name="Winkler M.E."/>
        </authorList>
    </citation>
    <scope>NUCLEOTIDE SEQUENCE</scope>
</reference>
<evidence type="ECO:0000256" key="1">
    <source>
        <dbReference type="ARBA" id="ARBA00022729"/>
    </source>
</evidence>
<gene>
    <name evidence="3" type="ORF">METZ01_LOCUS292535</name>
</gene>
<feature type="domain" description="SbsA Ig-like" evidence="2">
    <location>
        <begin position="85"/>
        <end position="194"/>
    </location>
</feature>
<dbReference type="EMBL" id="UINC01088982">
    <property type="protein sequence ID" value="SVC39681.1"/>
    <property type="molecule type" value="Genomic_DNA"/>
</dbReference>
<feature type="non-terminal residue" evidence="3">
    <location>
        <position position="1"/>
    </location>
</feature>
<dbReference type="InterPro" id="IPR032812">
    <property type="entry name" value="SbsA_Ig"/>
</dbReference>
<name>A0A382LXP5_9ZZZZ</name>
<accession>A0A382LXP5</accession>
<evidence type="ECO:0000259" key="2">
    <source>
        <dbReference type="Pfam" id="PF13205"/>
    </source>
</evidence>
<feature type="domain" description="SbsA Ig-like" evidence="2">
    <location>
        <begin position="12"/>
        <end position="80"/>
    </location>
</feature>
<protein>
    <recommendedName>
        <fullName evidence="2">SbsA Ig-like domain-containing protein</fullName>
    </recommendedName>
</protein>
<evidence type="ECO:0000313" key="3">
    <source>
        <dbReference type="EMBL" id="SVC39681.1"/>
    </source>
</evidence>
<dbReference type="InterPro" id="IPR014755">
    <property type="entry name" value="Cu-Rt/internalin_Ig-like"/>
</dbReference>
<dbReference type="AlphaFoldDB" id="A0A382LXP5"/>
<dbReference type="Pfam" id="PF13205">
    <property type="entry name" value="Big_5"/>
    <property type="match status" value="2"/>
</dbReference>
<proteinExistence type="predicted"/>
<dbReference type="Gene3D" id="2.60.40.1220">
    <property type="match status" value="1"/>
</dbReference>
<sequence length="200" mass="21308">VRNTDDTPLTDSNIDSLITLKDTYGYDIDFDATIDANKKVITIDPTSNLSYSQTVYVAISASVEDSSDNPITASYATFTTTGTTTTAPTVTFSPADGATGVAISSNITITFDEAVRNTDDTPLTDSNIDSLITLKDTYGYDIDFDATIDANKKVITIDPTSNLSYSQTVYVAISASVEDSSGNPITASSATFTTVQYPQY</sequence>
<organism evidence="3">
    <name type="scientific">marine metagenome</name>
    <dbReference type="NCBI Taxonomy" id="408172"/>
    <lineage>
        <taxon>unclassified sequences</taxon>
        <taxon>metagenomes</taxon>
        <taxon>ecological metagenomes</taxon>
    </lineage>
</organism>